<evidence type="ECO:0000313" key="3">
    <source>
        <dbReference type="Proteomes" id="UP000236248"/>
    </source>
</evidence>
<dbReference type="PROSITE" id="PS50194">
    <property type="entry name" value="FILAMIN_REPEAT"/>
    <property type="match status" value="1"/>
</dbReference>
<protein>
    <submittedName>
        <fullName evidence="2">Putative Surface associated S-layer protein</fullName>
    </submittedName>
</protein>
<dbReference type="AlphaFoldDB" id="A0A2K5AP17"/>
<dbReference type="EMBL" id="LT981265">
    <property type="protein sequence ID" value="SPC33388.1"/>
    <property type="molecule type" value="Genomic_DNA"/>
</dbReference>
<proteinExistence type="predicted"/>
<gene>
    <name evidence="2" type="ORF">NCAV_0188</name>
</gene>
<evidence type="ECO:0000256" key="1">
    <source>
        <dbReference type="SAM" id="Phobius"/>
    </source>
</evidence>
<keyword evidence="1" id="KW-1133">Transmembrane helix</keyword>
<dbReference type="GeneID" id="41594289"/>
<accession>A0A2K5AP17</accession>
<evidence type="ECO:0000313" key="2">
    <source>
        <dbReference type="EMBL" id="SPC33388.1"/>
    </source>
</evidence>
<keyword evidence="3" id="KW-1185">Reference proteome</keyword>
<dbReference type="InterPro" id="IPR017868">
    <property type="entry name" value="Filamin/ABP280_repeat-like"/>
</dbReference>
<organism evidence="2 3">
    <name type="scientific">Candidatus Nitrosocaldus cavascurensis</name>
    <dbReference type="NCBI Taxonomy" id="2058097"/>
    <lineage>
        <taxon>Archaea</taxon>
        <taxon>Nitrososphaerota</taxon>
        <taxon>Nitrososphaeria</taxon>
        <taxon>Candidatus Nitrosocaldales</taxon>
        <taxon>Candidatus Nitrosocaldaceae</taxon>
        <taxon>Candidatus Nitrosocaldus</taxon>
    </lineage>
</organism>
<keyword evidence="1" id="KW-0812">Transmembrane</keyword>
<keyword evidence="1" id="KW-0472">Membrane</keyword>
<reference evidence="3" key="1">
    <citation type="submission" date="2018-01" db="EMBL/GenBank/DDBJ databases">
        <authorList>
            <person name="Kerou L M."/>
        </authorList>
    </citation>
    <scope>NUCLEOTIDE SEQUENCE [LARGE SCALE GENOMIC DNA]</scope>
    <source>
        <strain evidence="3">SCU2</strain>
    </source>
</reference>
<name>A0A2K5AP17_9ARCH</name>
<sequence>MLIIIIVTNSIVYAQESSLLILNLNKSIFLPGDMLLVYGKGIPQDSLIVEIINPAGRLVHRAQVDVDVDGTYSRIILTFPKPDDVNFMQGTYTIAARSAVRQDVVQSRLFVFQAQVQEQQPITQQPVQDGLGTSAGISTAPSGAVSGSSIRRLELGLSAPTTVGINEHARVLAKVTLDGILLKGEQSMLQARLIMPDGKVRELQFSAVDDGIFTAEFTSNIPGEHVIVARFAYNELLAYDALSIVVQESPVLTLSNELSRLSSGIENLNARLDSFIKDDASKDERLEDSIARLRDANGQMLALLLPIVGMIAIVVALQATILARKDKQYLSTA</sequence>
<dbReference type="KEGG" id="ncv:NCAV_0188"/>
<dbReference type="RefSeq" id="WP_103287785.1">
    <property type="nucleotide sequence ID" value="NZ_LT981265.1"/>
</dbReference>
<dbReference type="Proteomes" id="UP000236248">
    <property type="component" value="Chromosome NCAV"/>
</dbReference>
<feature type="transmembrane region" description="Helical" evidence="1">
    <location>
        <begin position="300"/>
        <end position="323"/>
    </location>
</feature>